<evidence type="ECO:0000313" key="2">
    <source>
        <dbReference type="EMBL" id="OIQ65322.1"/>
    </source>
</evidence>
<dbReference type="Gene3D" id="1.10.3290.10">
    <property type="entry name" value="Fido-like domain"/>
    <property type="match status" value="1"/>
</dbReference>
<dbReference type="EC" id="2.7.7.-" evidence="2"/>
<dbReference type="PROSITE" id="PS51459">
    <property type="entry name" value="FIDO"/>
    <property type="match status" value="1"/>
</dbReference>
<dbReference type="InterPro" id="IPR040198">
    <property type="entry name" value="Fido_containing"/>
</dbReference>
<keyword evidence="2" id="KW-0808">Transferase</keyword>
<dbReference type="GO" id="GO:0016779">
    <property type="term" value="F:nucleotidyltransferase activity"/>
    <property type="evidence" value="ECO:0007669"/>
    <property type="project" value="UniProtKB-KW"/>
</dbReference>
<dbReference type="PANTHER" id="PTHR13504:SF33">
    <property type="entry name" value="FIC FAMILY PROTEIN"/>
    <property type="match status" value="1"/>
</dbReference>
<keyword evidence="2" id="KW-0548">Nucleotidyltransferase</keyword>
<dbReference type="InterPro" id="IPR003812">
    <property type="entry name" value="Fido"/>
</dbReference>
<sequence>MSGFLPWFNEQEEIDPVVKAGLAHLWFVTIHPFNDGNGRVARAICDLALARSEQTAQRFYSFSAQIQRERNDYYDQLERTQRRSLDVTDWLEWFLGSLLRALQGAEVVLADVLTKSKFWQHWAGTAFNDRQIKLINLLLDGFHGNLTSSKWATIAKSSPDTALRDITDLITRGVLMKSDAGGRSTHYELKSLD</sequence>
<feature type="domain" description="Fido" evidence="1">
    <location>
        <begin position="1"/>
        <end position="96"/>
    </location>
</feature>
<dbReference type="EMBL" id="MLJW01007425">
    <property type="protein sequence ID" value="OIQ65322.1"/>
    <property type="molecule type" value="Genomic_DNA"/>
</dbReference>
<dbReference type="InterPro" id="IPR036597">
    <property type="entry name" value="Fido-like_dom_sf"/>
</dbReference>
<dbReference type="PANTHER" id="PTHR13504">
    <property type="entry name" value="FIDO DOMAIN-CONTAINING PROTEIN DDB_G0283145"/>
    <property type="match status" value="1"/>
</dbReference>
<gene>
    <name evidence="2" type="ORF">GALL_531220</name>
</gene>
<proteinExistence type="predicted"/>
<dbReference type="Pfam" id="PF02661">
    <property type="entry name" value="Fic"/>
    <property type="match status" value="1"/>
</dbReference>
<comment type="caution">
    <text evidence="2">The sequence shown here is derived from an EMBL/GenBank/DDBJ whole genome shotgun (WGS) entry which is preliminary data.</text>
</comment>
<name>A0A1J5P2N9_9ZZZZ</name>
<reference evidence="2" key="1">
    <citation type="submission" date="2016-10" db="EMBL/GenBank/DDBJ databases">
        <title>Sequence of Gallionella enrichment culture.</title>
        <authorList>
            <person name="Poehlein A."/>
            <person name="Muehling M."/>
            <person name="Daniel R."/>
        </authorList>
    </citation>
    <scope>NUCLEOTIDE SEQUENCE</scope>
</reference>
<dbReference type="SUPFAM" id="SSF140931">
    <property type="entry name" value="Fic-like"/>
    <property type="match status" value="1"/>
</dbReference>
<evidence type="ECO:0000259" key="1">
    <source>
        <dbReference type="PROSITE" id="PS51459"/>
    </source>
</evidence>
<protein>
    <submittedName>
        <fullName evidence="2">Adenosine monophosphate-protein transferase SoFic</fullName>
        <ecNumber evidence="2">2.7.7.-</ecNumber>
    </submittedName>
</protein>
<dbReference type="AlphaFoldDB" id="A0A1J5P2N9"/>
<accession>A0A1J5P2N9</accession>
<organism evidence="2">
    <name type="scientific">mine drainage metagenome</name>
    <dbReference type="NCBI Taxonomy" id="410659"/>
    <lineage>
        <taxon>unclassified sequences</taxon>
        <taxon>metagenomes</taxon>
        <taxon>ecological metagenomes</taxon>
    </lineage>
</organism>